<keyword evidence="4 7" id="KW-1133">Transmembrane helix</keyword>
<accession>A0ABV0EKI3</accession>
<evidence type="ECO:0000256" key="2">
    <source>
        <dbReference type="ARBA" id="ARBA00022475"/>
    </source>
</evidence>
<dbReference type="EMBL" id="JAFREL020000001">
    <property type="protein sequence ID" value="MEO1769133.1"/>
    <property type="molecule type" value="Genomic_DNA"/>
</dbReference>
<proteinExistence type="inferred from homology"/>
<dbReference type="InterPro" id="IPR049453">
    <property type="entry name" value="Memb_transporter_dom"/>
</dbReference>
<reference evidence="9 10" key="2">
    <citation type="submission" date="2024-02" db="EMBL/GenBank/DDBJ databases">
        <title>The Genome Sequence of Enterococcus sp. DIV0159.</title>
        <authorList>
            <person name="Earl A."/>
            <person name="Manson A."/>
            <person name="Gilmore M."/>
            <person name="Sanders J."/>
            <person name="Shea T."/>
            <person name="Howe W."/>
            <person name="Livny J."/>
            <person name="Cuomo C."/>
            <person name="Neafsey D."/>
            <person name="Birren B."/>
        </authorList>
    </citation>
    <scope>NUCLEOTIDE SEQUENCE [LARGE SCALE GENOMIC DNA]</scope>
    <source>
        <strain evidence="9 10">665A</strain>
    </source>
</reference>
<comment type="caution">
    <text evidence="9">The sequence shown here is derived from an EMBL/GenBank/DDBJ whole genome shotgun (WGS) entry which is preliminary data.</text>
</comment>
<keyword evidence="5 7" id="KW-0472">Membrane</keyword>
<sequence length="193" mass="21103">MKTIHKYTLIRAVKIAVSVALCIIIFHFSDRGAPIVASLSAVAPLMSSDLHATIKTGRNTIAGNIIGGGMALLYFFITEIDHANFDIEIFLLPFFIVLVVLICELLHEHSGIVAAISATILISLSVSYGESFGFALSRIIDTFIGTTIAVGINTLFKPTKSEIKAMIREDQKVLSQKQSELDNLSNELEEHKK</sequence>
<evidence type="ECO:0000313" key="10">
    <source>
        <dbReference type="Proteomes" id="UP000664357"/>
    </source>
</evidence>
<evidence type="ECO:0000259" key="8">
    <source>
        <dbReference type="Pfam" id="PF13515"/>
    </source>
</evidence>
<dbReference type="PANTHER" id="PTHR30509:SF9">
    <property type="entry name" value="MULTIDRUG RESISTANCE PROTEIN MDTO"/>
    <property type="match status" value="1"/>
</dbReference>
<evidence type="ECO:0000256" key="4">
    <source>
        <dbReference type="ARBA" id="ARBA00022989"/>
    </source>
</evidence>
<evidence type="ECO:0000256" key="3">
    <source>
        <dbReference type="ARBA" id="ARBA00022692"/>
    </source>
</evidence>
<keyword evidence="2" id="KW-1003">Cell membrane</keyword>
<feature type="transmembrane region" description="Helical" evidence="7">
    <location>
        <begin position="61"/>
        <end position="77"/>
    </location>
</feature>
<reference evidence="9 10" key="1">
    <citation type="submission" date="2021-03" db="EMBL/GenBank/DDBJ databases">
        <authorList>
            <person name="Gilmore M.S."/>
            <person name="Schwartzman J."/>
            <person name="Van Tyne D."/>
            <person name="Martin M."/>
            <person name="Earl A.M."/>
            <person name="Manson A.L."/>
            <person name="Straub T."/>
            <person name="Salamzade R."/>
            <person name="Saavedra J."/>
            <person name="Lebreton F."/>
            <person name="Prichula J."/>
            <person name="Schaufler K."/>
            <person name="Gaca A."/>
            <person name="Sgardioli B."/>
            <person name="Wagenaar J."/>
            <person name="Strong T."/>
        </authorList>
    </citation>
    <scope>NUCLEOTIDE SEQUENCE [LARGE SCALE GENOMIC DNA]</scope>
    <source>
        <strain evidence="9 10">665A</strain>
    </source>
</reference>
<name>A0ABV0EKI3_9ENTE</name>
<dbReference type="RefSeq" id="WP_207702387.1">
    <property type="nucleotide sequence ID" value="NZ_JAFREL020000001.1"/>
</dbReference>
<evidence type="ECO:0000256" key="6">
    <source>
        <dbReference type="ARBA" id="ARBA00043993"/>
    </source>
</evidence>
<organism evidence="9 10">
    <name type="scientific">Candidatus Enterococcus ferrettii</name>
    <dbReference type="NCBI Taxonomy" id="2815324"/>
    <lineage>
        <taxon>Bacteria</taxon>
        <taxon>Bacillati</taxon>
        <taxon>Bacillota</taxon>
        <taxon>Bacilli</taxon>
        <taxon>Lactobacillales</taxon>
        <taxon>Enterococcaceae</taxon>
        <taxon>Enterococcus</taxon>
    </lineage>
</organism>
<evidence type="ECO:0000256" key="7">
    <source>
        <dbReference type="SAM" id="Phobius"/>
    </source>
</evidence>
<dbReference type="Pfam" id="PF13515">
    <property type="entry name" value="FUSC_2"/>
    <property type="match status" value="1"/>
</dbReference>
<feature type="transmembrane region" description="Helical" evidence="7">
    <location>
        <begin position="12"/>
        <end position="29"/>
    </location>
</feature>
<keyword evidence="10" id="KW-1185">Reference proteome</keyword>
<dbReference type="Proteomes" id="UP000664357">
    <property type="component" value="Unassembled WGS sequence"/>
</dbReference>
<comment type="similarity">
    <text evidence="6">Belongs to the YccS/YhfK family.</text>
</comment>
<protein>
    <recommendedName>
        <fullName evidence="8">Integral membrane bound transporter domain-containing protein</fullName>
    </recommendedName>
</protein>
<evidence type="ECO:0000313" key="9">
    <source>
        <dbReference type="EMBL" id="MEO1769133.1"/>
    </source>
</evidence>
<dbReference type="PANTHER" id="PTHR30509">
    <property type="entry name" value="P-HYDROXYBENZOIC ACID EFFLUX PUMP SUBUNIT-RELATED"/>
    <property type="match status" value="1"/>
</dbReference>
<evidence type="ECO:0000256" key="1">
    <source>
        <dbReference type="ARBA" id="ARBA00004651"/>
    </source>
</evidence>
<keyword evidence="3 7" id="KW-0812">Transmembrane</keyword>
<gene>
    <name evidence="9" type="ORF">JZO67_001072</name>
</gene>
<feature type="transmembrane region" description="Helical" evidence="7">
    <location>
        <begin position="89"/>
        <end position="106"/>
    </location>
</feature>
<feature type="domain" description="Integral membrane bound transporter" evidence="8">
    <location>
        <begin position="21"/>
        <end position="150"/>
    </location>
</feature>
<comment type="subcellular location">
    <subcellularLocation>
        <location evidence="1">Cell membrane</location>
        <topology evidence="1">Multi-pass membrane protein</topology>
    </subcellularLocation>
</comment>
<evidence type="ECO:0000256" key="5">
    <source>
        <dbReference type="ARBA" id="ARBA00023136"/>
    </source>
</evidence>
<feature type="transmembrane region" description="Helical" evidence="7">
    <location>
        <begin position="111"/>
        <end position="129"/>
    </location>
</feature>